<evidence type="ECO:0000256" key="2">
    <source>
        <dbReference type="SAM" id="SignalP"/>
    </source>
</evidence>
<reference evidence="4" key="1">
    <citation type="journal article" date="2019" name="Int. J. Syst. Evol. Microbiol.">
        <title>The Global Catalogue of Microorganisms (GCM) 10K type strain sequencing project: providing services to taxonomists for standard genome sequencing and annotation.</title>
        <authorList>
            <consortium name="The Broad Institute Genomics Platform"/>
            <consortium name="The Broad Institute Genome Sequencing Center for Infectious Disease"/>
            <person name="Wu L."/>
            <person name="Ma J."/>
        </authorList>
    </citation>
    <scope>NUCLEOTIDE SEQUENCE [LARGE SCALE GENOMIC DNA]</scope>
    <source>
        <strain evidence="4">JCM 17388</strain>
    </source>
</reference>
<feature type="region of interest" description="Disordered" evidence="1">
    <location>
        <begin position="202"/>
        <end position="314"/>
    </location>
</feature>
<dbReference type="EMBL" id="BAABAQ010000018">
    <property type="protein sequence ID" value="GAA4208261.1"/>
    <property type="molecule type" value="Genomic_DNA"/>
</dbReference>
<proteinExistence type="predicted"/>
<evidence type="ECO:0000313" key="4">
    <source>
        <dbReference type="Proteomes" id="UP001501251"/>
    </source>
</evidence>
<feature type="compositionally biased region" description="Low complexity" evidence="1">
    <location>
        <begin position="209"/>
        <end position="248"/>
    </location>
</feature>
<keyword evidence="2" id="KW-0732">Signal</keyword>
<feature type="compositionally biased region" description="Low complexity" evidence="1">
    <location>
        <begin position="256"/>
        <end position="288"/>
    </location>
</feature>
<feature type="chain" id="PRO_5045204672" evidence="2">
    <location>
        <begin position="23"/>
        <end position="468"/>
    </location>
</feature>
<dbReference type="InterPro" id="IPR015943">
    <property type="entry name" value="WD40/YVTN_repeat-like_dom_sf"/>
</dbReference>
<feature type="signal peptide" evidence="2">
    <location>
        <begin position="1"/>
        <end position="22"/>
    </location>
</feature>
<accession>A0ABP8BJP0</accession>
<comment type="caution">
    <text evidence="3">The sequence shown here is derived from an EMBL/GenBank/DDBJ whole genome shotgun (WGS) entry which is preliminary data.</text>
</comment>
<organism evidence="3 4">
    <name type="scientific">Streptosporangium oxazolinicum</name>
    <dbReference type="NCBI Taxonomy" id="909287"/>
    <lineage>
        <taxon>Bacteria</taxon>
        <taxon>Bacillati</taxon>
        <taxon>Actinomycetota</taxon>
        <taxon>Actinomycetes</taxon>
        <taxon>Streptosporangiales</taxon>
        <taxon>Streptosporangiaceae</taxon>
        <taxon>Streptosporangium</taxon>
    </lineage>
</organism>
<evidence type="ECO:0000256" key="1">
    <source>
        <dbReference type="SAM" id="MobiDB-lite"/>
    </source>
</evidence>
<dbReference type="Gene3D" id="2.130.10.10">
    <property type="entry name" value="YVTN repeat-like/Quinoprotein amine dehydrogenase"/>
    <property type="match status" value="1"/>
</dbReference>
<keyword evidence="4" id="KW-1185">Reference proteome</keyword>
<protein>
    <submittedName>
        <fullName evidence="3">Uncharacterized protein</fullName>
    </submittedName>
</protein>
<sequence length="468" mass="47575">MPLVAAAAVTATAVAAAGVVVAQGGGRGDGVVAPPTPTPIPTLASGPEYFAAAGGDGITFYRAATGQRVDRRPLGATEEYLLLVDSARGAFYTVVRMGPCGFGFLRVTPGQAGESPRTEEPLGGPPQGTVPTSLAVSADGGTLVYGLEPCETGSSGAARIGVTDLATGESRVFGSSSDEEVKNVTVTADGRFVAFQRLPVRRDPGAGITASPFPTSSPSTSLVETSPPLSSPFPTSSSETLPSATPSSGNPPPPAAAWSPTSTPVSPPVWTDPGPGTPTVVPDTQDVPSSGAPSQEATPVPDPGGTGTPVPDATKVLEQSGGTAILEVNPDPSEVWVLDLREDGEDMGRARKVQLRTSSGAPAAVHGVRIDADGRSFVAALGRIVQKADGSGLSVVPGTAEIVRFDAEDGVQSAVFYRDGRGGFRLVDADGSGGHLVVRRGAEYGTVSSGRYRTLRSFSRTPEMDIGW</sequence>
<dbReference type="Proteomes" id="UP001501251">
    <property type="component" value="Unassembled WGS sequence"/>
</dbReference>
<evidence type="ECO:0000313" key="3">
    <source>
        <dbReference type="EMBL" id="GAA4208261.1"/>
    </source>
</evidence>
<gene>
    <name evidence="3" type="ORF">GCM10022252_73150</name>
</gene>
<dbReference type="SUPFAM" id="SSF82171">
    <property type="entry name" value="DPP6 N-terminal domain-like"/>
    <property type="match status" value="1"/>
</dbReference>
<name>A0ABP8BJP0_9ACTN</name>